<comment type="similarity">
    <text evidence="4 15">Belongs to the AcsB/BcsB family.</text>
</comment>
<evidence type="ECO:0000256" key="3">
    <source>
        <dbReference type="ARBA" id="ARBA00005186"/>
    </source>
</evidence>
<evidence type="ECO:0000256" key="12">
    <source>
        <dbReference type="ARBA" id="ARBA00022989"/>
    </source>
</evidence>
<dbReference type="OrthoDB" id="9806824at2"/>
<evidence type="ECO:0000256" key="1">
    <source>
        <dbReference type="ARBA" id="ARBA00002057"/>
    </source>
</evidence>
<dbReference type="InterPro" id="IPR018513">
    <property type="entry name" value="Cell_synthase_bac"/>
</dbReference>
<keyword evidence="11 15" id="KW-0135">Cellulose biosynthesis</keyword>
<keyword evidence="13 15" id="KW-0472">Membrane</keyword>
<dbReference type="UniPathway" id="UPA00694"/>
<keyword evidence="7 15" id="KW-1003">Cell membrane</keyword>
<dbReference type="Gene3D" id="2.60.120.260">
    <property type="entry name" value="Galactose-binding domain-like"/>
    <property type="match status" value="2"/>
</dbReference>
<name>A0A371YZV3_9PROT</name>
<dbReference type="EMBL" id="QUWV01000073">
    <property type="protein sequence ID" value="RFD19775.1"/>
    <property type="molecule type" value="Genomic_DNA"/>
</dbReference>
<evidence type="ECO:0000256" key="13">
    <source>
        <dbReference type="ARBA" id="ARBA00023136"/>
    </source>
</evidence>
<feature type="chain" id="PRO_5016487541" description="Cyclic di-GMP-binding protein" evidence="15">
    <location>
        <begin position="26"/>
        <end position="782"/>
    </location>
</feature>
<feature type="signal peptide" evidence="15">
    <location>
        <begin position="1"/>
        <end position="25"/>
    </location>
</feature>
<keyword evidence="17" id="KW-1185">Reference proteome</keyword>
<evidence type="ECO:0000256" key="4">
    <source>
        <dbReference type="ARBA" id="ARBA00010714"/>
    </source>
</evidence>
<evidence type="ECO:0000313" key="16">
    <source>
        <dbReference type="EMBL" id="RFD19775.1"/>
    </source>
</evidence>
<keyword evidence="12 15" id="KW-1133">Transmembrane helix</keyword>
<evidence type="ECO:0000256" key="14">
    <source>
        <dbReference type="ARBA" id="ARBA00033444"/>
    </source>
</evidence>
<dbReference type="Pfam" id="PF03170">
    <property type="entry name" value="BcsB"/>
    <property type="match status" value="1"/>
</dbReference>
<gene>
    <name evidence="16" type="ORF">DY926_09640</name>
</gene>
<dbReference type="GO" id="GO:0005886">
    <property type="term" value="C:plasma membrane"/>
    <property type="evidence" value="ECO:0007669"/>
    <property type="project" value="UniProtKB-SubCell"/>
</dbReference>
<comment type="pathway">
    <text evidence="3 15">Glycan metabolism; bacterial cellulose biosynthesis.</text>
</comment>
<evidence type="ECO:0000256" key="8">
    <source>
        <dbReference type="ARBA" id="ARBA00022519"/>
    </source>
</evidence>
<evidence type="ECO:0000313" key="17">
    <source>
        <dbReference type="Proteomes" id="UP000262371"/>
    </source>
</evidence>
<dbReference type="PRINTS" id="PR01440">
    <property type="entry name" value="CELLSNTHASEB"/>
</dbReference>
<keyword evidence="10 15" id="KW-0812">Transmembrane</keyword>
<comment type="subcellular location">
    <subcellularLocation>
        <location evidence="2">Cell inner membrane</location>
        <topology evidence="2">Single-pass membrane protein</topology>
    </subcellularLocation>
</comment>
<evidence type="ECO:0000256" key="10">
    <source>
        <dbReference type="ARBA" id="ARBA00022692"/>
    </source>
</evidence>
<evidence type="ECO:0000256" key="11">
    <source>
        <dbReference type="ARBA" id="ARBA00022916"/>
    </source>
</evidence>
<evidence type="ECO:0000256" key="7">
    <source>
        <dbReference type="ARBA" id="ARBA00022475"/>
    </source>
</evidence>
<keyword evidence="8 15" id="KW-0997">Cell inner membrane</keyword>
<keyword evidence="15" id="KW-0732">Signal</keyword>
<comment type="subunit">
    <text evidence="5 15">Tightly associated with the cellulose synthase catalytic subunit.</text>
</comment>
<evidence type="ECO:0000256" key="15">
    <source>
        <dbReference type="RuleBase" id="RU365021"/>
    </source>
</evidence>
<sequence length="782" mass="83020">MLSGSRSLKMIPLLAMLAWASTAQAAPAPASALPGAAGPVNAADAAREAEAAVDSGENASGAAAQMATTHTYTFDQLGATTALTMRSATPLQGLQFGIPADQLVTSARLIVSGAMSPSLRPENSAVTITLNEQYVGTLRPNPAHPSFGPLAFDVNPIFFVNSNRLNFSFAAGTKGCADPMDKLLWASVSEHSQLQVTTISLPARRQLSRLPQPFYDRAVDQKAVIPVVLAASYDPEILTATGIVASWFGRQTDFRGVAFPVSSTVPRTGNAIAVGVVAELPGELGHLSVGGPTVMEVPNPSDPNGTVLVVTGRDRDEVITASKGIGFGSGTLPASDHADIAPIDVAPSQPNDAPAFIPTSRPVKLGELVPDSALQGVGFTPGVMTVPFRIPPDLYTWHSRPYKLHVRFRSPDGPIVDVARSHLDVSINNIYLRSYPLRANDGEIARALAHVGLGNTSGVESHIATLQPWMIYGKNQLQFYFDAAPMSGASCKAGPSLLHLSVDPDSTIDFSNAFHITAMPNLAYMASAGFPFTTYADLSHTAVVLPDHPAAPTIGAFLDLMGFMGATTWYPVSGVEIVTADHVSDVADRNLIVLSTLAESADIAPLLANAAYQISDGHLHMAARSALGGVWNAFENPASILARHAPTEIDTDLTGGVGAVVEAQSPLMSGRTVLALLSSDPSGLNNLVQTLNLRKNQPDIQGDMVLVHGDSLSSYRGSPIYTVGSVPLWMWPDWYMHNRPMHVIVVGLIACLLLTAVMSRALVRHARRRYKELQVQRRTFRD</sequence>
<dbReference type="AlphaFoldDB" id="A0A371YZV3"/>
<evidence type="ECO:0000256" key="2">
    <source>
        <dbReference type="ARBA" id="ARBA00004377"/>
    </source>
</evidence>
<keyword evidence="9 15" id="KW-0973">c-di-GMP</keyword>
<organism evidence="16 17">
    <name type="scientific">Komagataeibacter melaceti</name>
    <dbReference type="NCBI Taxonomy" id="2766577"/>
    <lineage>
        <taxon>Bacteria</taxon>
        <taxon>Pseudomonadati</taxon>
        <taxon>Pseudomonadota</taxon>
        <taxon>Alphaproteobacteria</taxon>
        <taxon>Acetobacterales</taxon>
        <taxon>Acetobacteraceae</taxon>
        <taxon>Komagataeibacter</taxon>
    </lineage>
</organism>
<protein>
    <recommendedName>
        <fullName evidence="6 15">Cyclic di-GMP-binding protein</fullName>
    </recommendedName>
    <alternativeName>
        <fullName evidence="14 15">Cellulose synthase regulatory subunit</fullName>
    </alternativeName>
</protein>
<evidence type="ECO:0000256" key="5">
    <source>
        <dbReference type="ARBA" id="ARBA00011437"/>
    </source>
</evidence>
<dbReference type="InterPro" id="IPR003920">
    <property type="entry name" value="Cell_synth_B"/>
</dbReference>
<comment type="caution">
    <text evidence="16">The sequence shown here is derived from an EMBL/GenBank/DDBJ whole genome shotgun (WGS) entry which is preliminary data.</text>
</comment>
<comment type="function">
    <text evidence="1 15">Binds the cellulose synthase activator, bis-(3'-5') cyclic diguanylic acid (c-di-GMP).</text>
</comment>
<reference evidence="16 17" key="1">
    <citation type="submission" date="2018-08" db="EMBL/GenBank/DDBJ databases">
        <title>Komagataeibacter sp. AV 382.</title>
        <authorList>
            <person name="Skraban J."/>
            <person name="Trcek J."/>
        </authorList>
    </citation>
    <scope>NUCLEOTIDE SEQUENCE [LARGE SCALE GENOMIC DNA]</scope>
    <source>
        <strain evidence="16 17">AV 382</strain>
    </source>
</reference>
<accession>A0A371YZV3</accession>
<dbReference type="PANTHER" id="PTHR39083">
    <property type="entry name" value="CYCLIC DI-GMP-BINDING PROTEIN"/>
    <property type="match status" value="1"/>
</dbReference>
<proteinExistence type="inferred from homology"/>
<feature type="transmembrane region" description="Helical" evidence="15">
    <location>
        <begin position="741"/>
        <end position="763"/>
    </location>
</feature>
<dbReference type="GO" id="GO:0030244">
    <property type="term" value="P:cellulose biosynthetic process"/>
    <property type="evidence" value="ECO:0007669"/>
    <property type="project" value="UniProtKB-KW"/>
</dbReference>
<evidence type="ECO:0000256" key="9">
    <source>
        <dbReference type="ARBA" id="ARBA00022636"/>
    </source>
</evidence>
<dbReference type="PANTHER" id="PTHR39083:SF1">
    <property type="entry name" value="CYCLIC DI-GMP-BINDING PROTEIN"/>
    <property type="match status" value="1"/>
</dbReference>
<evidence type="ECO:0000256" key="6">
    <source>
        <dbReference type="ARBA" id="ARBA00021844"/>
    </source>
</evidence>
<dbReference type="GO" id="GO:0006011">
    <property type="term" value="P:UDP-alpha-D-glucose metabolic process"/>
    <property type="evidence" value="ECO:0007669"/>
    <property type="project" value="InterPro"/>
</dbReference>
<dbReference type="Proteomes" id="UP000262371">
    <property type="component" value="Unassembled WGS sequence"/>
</dbReference>